<evidence type="ECO:0000313" key="2">
    <source>
        <dbReference type="EMBL" id="EDU61692.1"/>
    </source>
</evidence>
<proteinExistence type="predicted"/>
<accession>A0AA86Z418</accession>
<protein>
    <submittedName>
        <fullName evidence="2">Uncharacterized protein</fullName>
    </submittedName>
</protein>
<evidence type="ECO:0000256" key="1">
    <source>
        <dbReference type="SAM" id="MobiDB-lite"/>
    </source>
</evidence>
<name>A0AA86Z418_PROST</name>
<dbReference type="EMBL" id="ABJD02000046">
    <property type="protein sequence ID" value="EDU61692.1"/>
    <property type="molecule type" value="Genomic_DNA"/>
</dbReference>
<organism evidence="2 3">
    <name type="scientific">Providencia stuartii ATCC 25827</name>
    <dbReference type="NCBI Taxonomy" id="471874"/>
    <lineage>
        <taxon>Bacteria</taxon>
        <taxon>Pseudomonadati</taxon>
        <taxon>Pseudomonadota</taxon>
        <taxon>Gammaproteobacteria</taxon>
        <taxon>Enterobacterales</taxon>
        <taxon>Morganellaceae</taxon>
        <taxon>Providencia</taxon>
    </lineage>
</organism>
<reference evidence="3" key="1">
    <citation type="submission" date="2008-04" db="EMBL/GenBank/DDBJ databases">
        <title>Draft genome sequence of Providencia stuartii (ATCC 25827).</title>
        <authorList>
            <person name="Sudarsanam P."/>
            <person name="Ley R."/>
            <person name="Guruge J."/>
            <person name="Turnbaugh P.J."/>
            <person name="Mahowald M."/>
            <person name="Liep D."/>
            <person name="Gordon J."/>
        </authorList>
    </citation>
    <scope>NUCLEOTIDE SEQUENCE [LARGE SCALE GENOMIC DNA]</scope>
    <source>
        <strain evidence="3">ATCC 25827</strain>
    </source>
</reference>
<reference evidence="2 3" key="3">
    <citation type="submission" date="2008-05" db="EMBL/GenBank/DDBJ databases">
        <authorList>
            <person name="Fulton L."/>
            <person name="Clifton S."/>
            <person name="Fulton B."/>
            <person name="Xu J."/>
            <person name="Minx P."/>
            <person name="Pepin K.H."/>
            <person name="Johnson M."/>
            <person name="Thiruvilangam P."/>
            <person name="Bhonagiri V."/>
            <person name="Nash W.E."/>
            <person name="Mardis E.R."/>
            <person name="Wilson R.K."/>
        </authorList>
    </citation>
    <scope>NUCLEOTIDE SEQUENCE [LARGE SCALE GENOMIC DNA]</scope>
    <source>
        <strain evidence="2 3">ATCC 25827</strain>
    </source>
</reference>
<gene>
    <name evidence="2" type="ORF">PROSTU_00228</name>
</gene>
<feature type="region of interest" description="Disordered" evidence="1">
    <location>
        <begin position="416"/>
        <end position="439"/>
    </location>
</feature>
<reference evidence="3" key="2">
    <citation type="submission" date="2008-04" db="EMBL/GenBank/DDBJ databases">
        <title>Draft genome sequence of Providencia stuartii(ATCC 25827).</title>
        <authorList>
            <person name="Sudarsanam P."/>
            <person name="Ley R."/>
            <person name="Guruge J."/>
            <person name="Turnbaugh P.J."/>
            <person name="Mahowald M."/>
            <person name="Liep D."/>
            <person name="Gordon J."/>
        </authorList>
    </citation>
    <scope>NUCLEOTIDE SEQUENCE [LARGE SCALE GENOMIC DNA]</scope>
    <source>
        <strain evidence="3">ATCC 25827</strain>
    </source>
</reference>
<evidence type="ECO:0000313" key="3">
    <source>
        <dbReference type="Proteomes" id="UP000004506"/>
    </source>
</evidence>
<dbReference type="Proteomes" id="UP000004506">
    <property type="component" value="Unassembled WGS sequence"/>
</dbReference>
<comment type="caution">
    <text evidence="2">The sequence shown here is derived from an EMBL/GenBank/DDBJ whole genome shotgun (WGS) entry which is preliminary data.</text>
</comment>
<dbReference type="AlphaFoldDB" id="A0AA86Z418"/>
<sequence length="439" mass="49427">MTSFRLKEEVCMTRFDKSLFLNNTLNYLRQFGYQAIPSEVKYNLTKGLTAYFLVTSVKNSGNSYISLLSRAQDYLNRTHLTSNKTDISHELLTTSIKKVLDIQKPLDVIKRYQDYHASSSKIDRRGLGVKQSLATHRKADVESSQHFKKYSDSVHQLAEQYFNALKNKALKNVDELDPSLNKVLFKKLLSRYPNNLSKLITKSDKSLIEACFNTAAEQMRCPKLKQYDQFMAKNGFITASETELSYFFQIKTPVEIKLGLREDARQAETGNKETGIQIFAGKDTLAAYIRKNPADDVTTFTLFDPNVGVEKFYSIDAFLTTLISKATAYNLENGYSTETLKYKKFYYHRPPAADQEQTATHRANLFAPSAPPLPFEPSAPPEALMAEDTVGSTSSAVPPSYGELFLGDKSPLALHDAHLSGQHNAPAPPYALFSPTQQR</sequence>